<dbReference type="InterPro" id="IPR029044">
    <property type="entry name" value="Nucleotide-diphossugar_trans"/>
</dbReference>
<name>A0AAV9V0Q8_9PEZI</name>
<organism evidence="2 3">
    <name type="scientific">Orbilia brochopaga</name>
    <dbReference type="NCBI Taxonomy" id="3140254"/>
    <lineage>
        <taxon>Eukaryota</taxon>
        <taxon>Fungi</taxon>
        <taxon>Dikarya</taxon>
        <taxon>Ascomycota</taxon>
        <taxon>Pezizomycotina</taxon>
        <taxon>Orbiliomycetes</taxon>
        <taxon>Orbiliales</taxon>
        <taxon>Orbiliaceae</taxon>
        <taxon>Orbilia</taxon>
    </lineage>
</organism>
<feature type="transmembrane region" description="Helical" evidence="1">
    <location>
        <begin position="53"/>
        <end position="72"/>
    </location>
</feature>
<gene>
    <name evidence="2" type="ORF">TWF696_005404</name>
</gene>
<keyword evidence="1" id="KW-0812">Transmembrane</keyword>
<evidence type="ECO:0000313" key="3">
    <source>
        <dbReference type="Proteomes" id="UP001375240"/>
    </source>
</evidence>
<dbReference type="SUPFAM" id="SSF53448">
    <property type="entry name" value="Nucleotide-diphospho-sugar transferases"/>
    <property type="match status" value="1"/>
</dbReference>
<comment type="caution">
    <text evidence="2">The sequence shown here is derived from an EMBL/GenBank/DDBJ whole genome shotgun (WGS) entry which is preliminary data.</text>
</comment>
<accession>A0AAV9V0Q8</accession>
<reference evidence="2 3" key="1">
    <citation type="submission" date="2019-10" db="EMBL/GenBank/DDBJ databases">
        <authorList>
            <person name="Palmer J.M."/>
        </authorList>
    </citation>
    <scope>NUCLEOTIDE SEQUENCE [LARGE SCALE GENOMIC DNA]</scope>
    <source>
        <strain evidence="2 3">TWF696</strain>
    </source>
</reference>
<proteinExistence type="predicted"/>
<sequence length="457" mass="51758">MEKSYIPFTSTRRRRNHYVPARYTGLSKDEEPGYIYAGRSLLQSIKLSYETHFLATSIFFLFSILLIAYQAGQRQAVSYFFPQNQHWGHANYFFHPPIGRASSHLPQPPPYNVVPDTYEVLEELRQAQAPATPLFIPFTQHHKVLEQAVLSYIAAGWPRSDIIVIENTGTMDANPKGLLTPSNPFYLNYDLLRRRYGVSILQTPTLLSFAQLQNYMIATAMSKGWTHYYWGYMDTAVTSNEASAPFKSFYHKIVDNLWELKATMGPDAGEDRWAVQFCGEEWLTLVNVGALESVGAWDTFIPYSGSDCDWYERVRLAGLVVHEHGSAGKIFDVHRSLENPEEKFFGLKGENEKVNSKRFRALVKELQRIEDDRNDHTLKEELGEMGGDGEPWTYNAKAFQMVLSEAVKSGGDIYGRKWGTHSCSLIDSGKTLKDAWARDVGIEMASGPANSSASDEL</sequence>
<dbReference type="EMBL" id="JAVHNQ010000003">
    <property type="protein sequence ID" value="KAK6353441.1"/>
    <property type="molecule type" value="Genomic_DNA"/>
</dbReference>
<dbReference type="Proteomes" id="UP001375240">
    <property type="component" value="Unassembled WGS sequence"/>
</dbReference>
<protein>
    <submittedName>
        <fullName evidence="2">Uncharacterized protein</fullName>
    </submittedName>
</protein>
<keyword evidence="1" id="KW-1133">Transmembrane helix</keyword>
<keyword evidence="3" id="KW-1185">Reference proteome</keyword>
<evidence type="ECO:0000256" key="1">
    <source>
        <dbReference type="SAM" id="Phobius"/>
    </source>
</evidence>
<keyword evidence="1" id="KW-0472">Membrane</keyword>
<dbReference type="AlphaFoldDB" id="A0AAV9V0Q8"/>
<evidence type="ECO:0000313" key="2">
    <source>
        <dbReference type="EMBL" id="KAK6353441.1"/>
    </source>
</evidence>